<name>A0ABD1ZYD9_VESSQ</name>
<evidence type="ECO:0000313" key="2">
    <source>
        <dbReference type="Proteomes" id="UP001607302"/>
    </source>
</evidence>
<keyword evidence="2" id="KW-1185">Reference proteome</keyword>
<evidence type="ECO:0000313" key="1">
    <source>
        <dbReference type="EMBL" id="KAL2713196.1"/>
    </source>
</evidence>
<protein>
    <submittedName>
        <fullName evidence="1">Uncharacterized protein</fullName>
    </submittedName>
</protein>
<dbReference type="Proteomes" id="UP001607302">
    <property type="component" value="Unassembled WGS sequence"/>
</dbReference>
<sequence length="204" mass="23667">MAPSRDCLLRRKFLRYLYITLCINEVSIIRVSQLLSRLLCALRYVRKYDSDVALRKKKERTKKCQRASSSIISSNFIRALENFIFYSRGRRRGDNNNDDMDVDVGVDVDDNDDVNGDNIAKEVAARSRARTFDFAFVASVSINLTTTEEKYLIRISKLPRPFETFSSLKINQNNNVFIIYKAFLDNTFLSVDKNSFSNESLREQ</sequence>
<comment type="caution">
    <text evidence="1">The sequence shown here is derived from an EMBL/GenBank/DDBJ whole genome shotgun (WGS) entry which is preliminary data.</text>
</comment>
<reference evidence="1 2" key="1">
    <citation type="journal article" date="2024" name="Ann. Entomol. Soc. Am.">
        <title>Genomic analyses of the southern and eastern yellowjacket wasps (Hymenoptera: Vespidae) reveal evolutionary signatures of social life.</title>
        <authorList>
            <person name="Catto M.A."/>
            <person name="Caine P.B."/>
            <person name="Orr S.E."/>
            <person name="Hunt B.G."/>
            <person name="Goodisman M.A.D."/>
        </authorList>
    </citation>
    <scope>NUCLEOTIDE SEQUENCE [LARGE SCALE GENOMIC DNA]</scope>
    <source>
        <strain evidence="1">233</strain>
        <tissue evidence="1">Head and thorax</tissue>
    </source>
</reference>
<dbReference type="EMBL" id="JAUDFV010000161">
    <property type="protein sequence ID" value="KAL2713196.1"/>
    <property type="molecule type" value="Genomic_DNA"/>
</dbReference>
<proteinExistence type="predicted"/>
<accession>A0ABD1ZYD9</accession>
<gene>
    <name evidence="1" type="ORF">V1478_017389</name>
</gene>
<organism evidence="1 2">
    <name type="scientific">Vespula squamosa</name>
    <name type="common">Southern yellow jacket</name>
    <name type="synonym">Wasp</name>
    <dbReference type="NCBI Taxonomy" id="30214"/>
    <lineage>
        <taxon>Eukaryota</taxon>
        <taxon>Metazoa</taxon>
        <taxon>Ecdysozoa</taxon>
        <taxon>Arthropoda</taxon>
        <taxon>Hexapoda</taxon>
        <taxon>Insecta</taxon>
        <taxon>Pterygota</taxon>
        <taxon>Neoptera</taxon>
        <taxon>Endopterygota</taxon>
        <taxon>Hymenoptera</taxon>
        <taxon>Apocrita</taxon>
        <taxon>Aculeata</taxon>
        <taxon>Vespoidea</taxon>
        <taxon>Vespidae</taxon>
        <taxon>Vespinae</taxon>
        <taxon>Vespula</taxon>
    </lineage>
</organism>
<dbReference type="AlphaFoldDB" id="A0ABD1ZYD9"/>